<evidence type="ECO:0000313" key="6">
    <source>
        <dbReference type="Proteomes" id="UP001338582"/>
    </source>
</evidence>
<evidence type="ECO:0000256" key="2">
    <source>
        <dbReference type="PROSITE-ProRule" id="PRU00267"/>
    </source>
</evidence>
<gene>
    <name evidence="5" type="ORF">PUMCH_002661</name>
</gene>
<dbReference type="PANTHER" id="PTHR48112">
    <property type="entry name" value="HIGH MOBILITY GROUP PROTEIN DSP1"/>
    <property type="match status" value="1"/>
</dbReference>
<dbReference type="Proteomes" id="UP001338582">
    <property type="component" value="Chromosome 3"/>
</dbReference>
<dbReference type="GO" id="GO:0003677">
    <property type="term" value="F:DNA binding"/>
    <property type="evidence" value="ECO:0007669"/>
    <property type="project" value="UniProtKB-UniRule"/>
</dbReference>
<dbReference type="Gene3D" id="1.10.30.10">
    <property type="entry name" value="High mobility group box domain"/>
    <property type="match status" value="1"/>
</dbReference>
<dbReference type="GeneID" id="88173725"/>
<dbReference type="InterPro" id="IPR036910">
    <property type="entry name" value="HMG_box_dom_sf"/>
</dbReference>
<feature type="region of interest" description="Disordered" evidence="3">
    <location>
        <begin position="78"/>
        <end position="115"/>
    </location>
</feature>
<reference evidence="5 6" key="1">
    <citation type="submission" date="2023-10" db="EMBL/GenBank/DDBJ databases">
        <title>Draft Genome Sequence of Candida saopaulonensis from a very Premature Infant with Sepsis.</title>
        <authorList>
            <person name="Ning Y."/>
            <person name="Dai R."/>
            <person name="Xiao M."/>
            <person name="Xu Y."/>
            <person name="Yan Q."/>
            <person name="Zhang L."/>
        </authorList>
    </citation>
    <scope>NUCLEOTIDE SEQUENCE [LARGE SCALE GENOMIC DNA]</scope>
    <source>
        <strain evidence="5 6">19XY460</strain>
    </source>
</reference>
<feature type="compositionally biased region" description="Basic and acidic residues" evidence="3">
    <location>
        <begin position="152"/>
        <end position="163"/>
    </location>
</feature>
<dbReference type="InterPro" id="IPR009071">
    <property type="entry name" value="HMG_box_dom"/>
</dbReference>
<evidence type="ECO:0000256" key="3">
    <source>
        <dbReference type="SAM" id="MobiDB-lite"/>
    </source>
</evidence>
<feature type="DNA-binding region" description="HMG box" evidence="2">
    <location>
        <begin position="2"/>
        <end position="74"/>
    </location>
</feature>
<evidence type="ECO:0000313" key="5">
    <source>
        <dbReference type="EMBL" id="WPK25349.1"/>
    </source>
</evidence>
<dbReference type="InterPro" id="IPR050342">
    <property type="entry name" value="HMGB"/>
</dbReference>
<keyword evidence="1 2" id="KW-0238">DNA-binding</keyword>
<proteinExistence type="predicted"/>
<feature type="compositionally biased region" description="Acidic residues" evidence="3">
    <location>
        <begin position="96"/>
        <end position="105"/>
    </location>
</feature>
<dbReference type="Pfam" id="PF00505">
    <property type="entry name" value="HMG_box"/>
    <property type="match status" value="1"/>
</dbReference>
<feature type="domain" description="HMG box" evidence="4">
    <location>
        <begin position="2"/>
        <end position="74"/>
    </location>
</feature>
<sequence length="212" mass="23706">MPKRPTTAYLYFCEQEKPNLRREFEKEYPELPATEFTKLLVDTWKKLDPAVKAPFLKKHEQDKERFARELLAYNEKRLLRNSEENGHDSVDGGEGAGDDDDDENDDHMGDADDHLKAAASGNYVAPNYNFAPADLRPVVSAAQIDPGLAQSTREHDLPSAREEEAAEMPPAKKAKTETTTHSVAQGANGQPRFTIKIRSPTAPTQQQDAKTE</sequence>
<keyword evidence="6" id="KW-1185">Reference proteome</keyword>
<dbReference type="KEGG" id="asau:88173725"/>
<dbReference type="PROSITE" id="PS50118">
    <property type="entry name" value="HMG_BOX_2"/>
    <property type="match status" value="1"/>
</dbReference>
<accession>A0AAX4HA21</accession>
<dbReference type="AlphaFoldDB" id="A0AAX4HA21"/>
<dbReference type="SMART" id="SM00398">
    <property type="entry name" value="HMG"/>
    <property type="match status" value="1"/>
</dbReference>
<keyword evidence="2" id="KW-0539">Nucleus</keyword>
<dbReference type="GO" id="GO:0005634">
    <property type="term" value="C:nucleus"/>
    <property type="evidence" value="ECO:0007669"/>
    <property type="project" value="UniProtKB-UniRule"/>
</dbReference>
<dbReference type="RefSeq" id="XP_062877731.1">
    <property type="nucleotide sequence ID" value="XM_063021661.1"/>
</dbReference>
<organism evidence="5 6">
    <name type="scientific">Australozyma saopauloensis</name>
    <dbReference type="NCBI Taxonomy" id="291208"/>
    <lineage>
        <taxon>Eukaryota</taxon>
        <taxon>Fungi</taxon>
        <taxon>Dikarya</taxon>
        <taxon>Ascomycota</taxon>
        <taxon>Saccharomycotina</taxon>
        <taxon>Pichiomycetes</taxon>
        <taxon>Metschnikowiaceae</taxon>
        <taxon>Australozyma</taxon>
    </lineage>
</organism>
<name>A0AAX4HA21_9ASCO</name>
<evidence type="ECO:0000256" key="1">
    <source>
        <dbReference type="ARBA" id="ARBA00023125"/>
    </source>
</evidence>
<feature type="compositionally biased region" description="Basic and acidic residues" evidence="3">
    <location>
        <begin position="78"/>
        <end position="90"/>
    </location>
</feature>
<feature type="region of interest" description="Disordered" evidence="3">
    <location>
        <begin position="145"/>
        <end position="212"/>
    </location>
</feature>
<dbReference type="EMBL" id="CP138896">
    <property type="protein sequence ID" value="WPK25349.1"/>
    <property type="molecule type" value="Genomic_DNA"/>
</dbReference>
<dbReference type="SUPFAM" id="SSF47095">
    <property type="entry name" value="HMG-box"/>
    <property type="match status" value="1"/>
</dbReference>
<evidence type="ECO:0000259" key="4">
    <source>
        <dbReference type="PROSITE" id="PS50118"/>
    </source>
</evidence>
<feature type="compositionally biased region" description="Polar residues" evidence="3">
    <location>
        <begin position="201"/>
        <end position="212"/>
    </location>
</feature>
<protein>
    <recommendedName>
        <fullName evidence="4">HMG box domain-containing protein</fullName>
    </recommendedName>
</protein>
<feature type="compositionally biased region" description="Basic and acidic residues" evidence="3">
    <location>
        <begin position="106"/>
        <end position="115"/>
    </location>
</feature>